<feature type="transmembrane region" description="Helical" evidence="10">
    <location>
        <begin position="129"/>
        <end position="148"/>
    </location>
</feature>
<dbReference type="Proteomes" id="UP000807504">
    <property type="component" value="Unassembled WGS sequence"/>
</dbReference>
<evidence type="ECO:0000313" key="11">
    <source>
        <dbReference type="EMBL" id="KAF8782366.1"/>
    </source>
</evidence>
<keyword evidence="7 10" id="KW-0443">Lipid metabolism</keyword>
<feature type="transmembrane region" description="Helical" evidence="10">
    <location>
        <begin position="154"/>
        <end position="177"/>
    </location>
</feature>
<feature type="transmembrane region" description="Helical" evidence="10">
    <location>
        <begin position="38"/>
        <end position="56"/>
    </location>
</feature>
<reference evidence="11" key="1">
    <citation type="journal article" date="2020" name="bioRxiv">
        <title>Chromosome-level reference genome of the European wasp spider Argiope bruennichi: a resource for studies on range expansion and evolutionary adaptation.</title>
        <authorList>
            <person name="Sheffer M.M."/>
            <person name="Hoppe A."/>
            <person name="Krehenwinkel H."/>
            <person name="Uhl G."/>
            <person name="Kuss A.W."/>
            <person name="Jensen L."/>
            <person name="Jensen C."/>
            <person name="Gillespie R.G."/>
            <person name="Hoff K.J."/>
            <person name="Prost S."/>
        </authorList>
    </citation>
    <scope>NUCLEOTIDE SEQUENCE</scope>
</reference>
<evidence type="ECO:0000256" key="8">
    <source>
        <dbReference type="ARBA" id="ARBA00023136"/>
    </source>
</evidence>
<dbReference type="PANTHER" id="PTHR11157:SF126">
    <property type="entry name" value="ELONGATION OF VERY LONG CHAIN FATTY ACIDS PROTEIN"/>
    <property type="match status" value="1"/>
</dbReference>
<dbReference type="InterPro" id="IPR002076">
    <property type="entry name" value="ELO_fam"/>
</dbReference>
<dbReference type="GO" id="GO:0042761">
    <property type="term" value="P:very long-chain fatty acid biosynthetic process"/>
    <property type="evidence" value="ECO:0007669"/>
    <property type="project" value="TreeGrafter"/>
</dbReference>
<dbReference type="GO" id="GO:0030148">
    <property type="term" value="P:sphingolipid biosynthetic process"/>
    <property type="evidence" value="ECO:0007669"/>
    <property type="project" value="TreeGrafter"/>
</dbReference>
<comment type="similarity">
    <text evidence="10">Belongs to the ELO family.</text>
</comment>
<dbReference type="GO" id="GO:0009922">
    <property type="term" value="F:fatty acid elongase activity"/>
    <property type="evidence" value="ECO:0007669"/>
    <property type="project" value="UniProtKB-EC"/>
</dbReference>
<keyword evidence="4 10" id="KW-0812">Transmembrane</keyword>
<protein>
    <recommendedName>
        <fullName evidence="10">Elongation of very long chain fatty acids protein</fullName>
        <ecNumber evidence="10">2.3.1.199</ecNumber>
    </recommendedName>
    <alternativeName>
        <fullName evidence="10">Very-long-chain 3-oxoacyl-CoA synthase</fullName>
    </alternativeName>
</protein>
<feature type="transmembrane region" description="Helical" evidence="10">
    <location>
        <begin position="198"/>
        <end position="216"/>
    </location>
</feature>
<evidence type="ECO:0000256" key="7">
    <source>
        <dbReference type="ARBA" id="ARBA00023098"/>
    </source>
</evidence>
<dbReference type="GO" id="GO:0034626">
    <property type="term" value="P:fatty acid elongation, polyunsaturated fatty acid"/>
    <property type="evidence" value="ECO:0007669"/>
    <property type="project" value="TreeGrafter"/>
</dbReference>
<dbReference type="PANTHER" id="PTHR11157">
    <property type="entry name" value="FATTY ACID ACYL TRANSFERASE-RELATED"/>
    <property type="match status" value="1"/>
</dbReference>
<organism evidence="11 12">
    <name type="scientific">Argiope bruennichi</name>
    <name type="common">Wasp spider</name>
    <name type="synonym">Aranea bruennichi</name>
    <dbReference type="NCBI Taxonomy" id="94029"/>
    <lineage>
        <taxon>Eukaryota</taxon>
        <taxon>Metazoa</taxon>
        <taxon>Ecdysozoa</taxon>
        <taxon>Arthropoda</taxon>
        <taxon>Chelicerata</taxon>
        <taxon>Arachnida</taxon>
        <taxon>Araneae</taxon>
        <taxon>Araneomorphae</taxon>
        <taxon>Entelegynae</taxon>
        <taxon>Araneoidea</taxon>
        <taxon>Araneidae</taxon>
        <taxon>Argiope</taxon>
    </lineage>
</organism>
<dbReference type="GO" id="GO:0005789">
    <property type="term" value="C:endoplasmic reticulum membrane"/>
    <property type="evidence" value="ECO:0007669"/>
    <property type="project" value="TreeGrafter"/>
</dbReference>
<evidence type="ECO:0000313" key="12">
    <source>
        <dbReference type="Proteomes" id="UP000807504"/>
    </source>
</evidence>
<keyword evidence="9 10" id="KW-0275">Fatty acid biosynthesis</keyword>
<dbReference type="EMBL" id="JABXBU010001863">
    <property type="protein sequence ID" value="KAF8782366.1"/>
    <property type="molecule type" value="Genomic_DNA"/>
</dbReference>
<evidence type="ECO:0000256" key="1">
    <source>
        <dbReference type="ARBA" id="ARBA00004141"/>
    </source>
</evidence>
<evidence type="ECO:0000256" key="5">
    <source>
        <dbReference type="ARBA" id="ARBA00022832"/>
    </source>
</evidence>
<keyword evidence="2 10" id="KW-0444">Lipid biosynthesis</keyword>
<keyword evidence="8 10" id="KW-0472">Membrane</keyword>
<comment type="catalytic activity">
    <reaction evidence="10">
        <text>a very-long-chain acyl-CoA + malonyl-CoA + H(+) = a very-long-chain 3-oxoacyl-CoA + CO2 + CoA</text>
        <dbReference type="Rhea" id="RHEA:32727"/>
        <dbReference type="ChEBI" id="CHEBI:15378"/>
        <dbReference type="ChEBI" id="CHEBI:16526"/>
        <dbReference type="ChEBI" id="CHEBI:57287"/>
        <dbReference type="ChEBI" id="CHEBI:57384"/>
        <dbReference type="ChEBI" id="CHEBI:90725"/>
        <dbReference type="ChEBI" id="CHEBI:90736"/>
        <dbReference type="EC" id="2.3.1.199"/>
    </reaction>
</comment>
<sequence length="314" mass="36378">MNSSSAEFISTMTIVQLMKETLESGDPIIRSWFLVDSYYLPFLCSLMYVFTVKRLLPSFMENRKPFDLRYVMIAYNFLIVLTYVSCLLLLCYYFLTTDAYKGICSPTVVSFGHYTYWVFFVLRKKDHLVTNLHVIHHAVLPIIGWVFLRTETTGFQFFPGGLNSFIHVIMYTYYGLAAMGPSVQKYLWWKEYLTKLQMLQFVIILIFVLVIIPLSGCKTSKHGIYIDILFALLFLALFYNFYTKTYKKSLSLKGLTNGIVKSSKNGVSNGKADSPKEEVSNSRKNWVELIQNFPLLRPSKTTLKILVTDDCAYW</sequence>
<dbReference type="GO" id="GO:0019367">
    <property type="term" value="P:fatty acid elongation, saturated fatty acid"/>
    <property type="evidence" value="ECO:0007669"/>
    <property type="project" value="TreeGrafter"/>
</dbReference>
<evidence type="ECO:0000256" key="3">
    <source>
        <dbReference type="ARBA" id="ARBA00022679"/>
    </source>
</evidence>
<comment type="caution">
    <text evidence="11">The sequence shown here is derived from an EMBL/GenBank/DDBJ whole genome shotgun (WGS) entry which is preliminary data.</text>
</comment>
<feature type="transmembrane region" description="Helical" evidence="10">
    <location>
        <begin position="68"/>
        <end position="94"/>
    </location>
</feature>
<dbReference type="AlphaFoldDB" id="A0A8T0EVM1"/>
<keyword evidence="12" id="KW-1185">Reference proteome</keyword>
<keyword evidence="5 10" id="KW-0276">Fatty acid metabolism</keyword>
<evidence type="ECO:0000256" key="6">
    <source>
        <dbReference type="ARBA" id="ARBA00022989"/>
    </source>
</evidence>
<dbReference type="Pfam" id="PF01151">
    <property type="entry name" value="ELO"/>
    <property type="match status" value="1"/>
</dbReference>
<proteinExistence type="inferred from homology"/>
<evidence type="ECO:0000256" key="9">
    <source>
        <dbReference type="ARBA" id="ARBA00023160"/>
    </source>
</evidence>
<feature type="transmembrane region" description="Helical" evidence="10">
    <location>
        <begin position="100"/>
        <end position="122"/>
    </location>
</feature>
<accession>A0A8T0EVM1</accession>
<feature type="transmembrane region" description="Helical" evidence="10">
    <location>
        <begin position="222"/>
        <end position="242"/>
    </location>
</feature>
<comment type="subcellular location">
    <subcellularLocation>
        <location evidence="1">Membrane</location>
        <topology evidence="1">Multi-pass membrane protein</topology>
    </subcellularLocation>
</comment>
<keyword evidence="3 10" id="KW-0808">Transferase</keyword>
<evidence type="ECO:0000256" key="2">
    <source>
        <dbReference type="ARBA" id="ARBA00022516"/>
    </source>
</evidence>
<reference evidence="11" key="2">
    <citation type="submission" date="2020-06" db="EMBL/GenBank/DDBJ databases">
        <authorList>
            <person name="Sheffer M."/>
        </authorList>
    </citation>
    <scope>NUCLEOTIDE SEQUENCE</scope>
</reference>
<evidence type="ECO:0000256" key="4">
    <source>
        <dbReference type="ARBA" id="ARBA00022692"/>
    </source>
</evidence>
<gene>
    <name evidence="11" type="ORF">HNY73_012662</name>
</gene>
<name>A0A8T0EVM1_ARGBR</name>
<dbReference type="GO" id="GO:0034625">
    <property type="term" value="P:fatty acid elongation, monounsaturated fatty acid"/>
    <property type="evidence" value="ECO:0007669"/>
    <property type="project" value="TreeGrafter"/>
</dbReference>
<dbReference type="EC" id="2.3.1.199" evidence="10"/>
<keyword evidence="6 10" id="KW-1133">Transmembrane helix</keyword>
<evidence type="ECO:0000256" key="10">
    <source>
        <dbReference type="RuleBase" id="RU361115"/>
    </source>
</evidence>